<protein>
    <submittedName>
        <fullName evidence="3">Endonuclease/Exonuclease/phosphatase family protein</fullName>
    </submittedName>
</protein>
<feature type="signal peptide" evidence="2">
    <location>
        <begin position="1"/>
        <end position="22"/>
    </location>
</feature>
<dbReference type="NCBIfam" id="NF045851">
    <property type="entry name" value="mem_nucl_MnuA"/>
    <property type="match status" value="1"/>
</dbReference>
<organism evidence="3 4">
    <name type="scientific">Mycoplasma testudineum</name>
    <dbReference type="NCBI Taxonomy" id="244584"/>
    <lineage>
        <taxon>Bacteria</taxon>
        <taxon>Bacillati</taxon>
        <taxon>Mycoplasmatota</taxon>
        <taxon>Mollicutes</taxon>
        <taxon>Mycoplasmataceae</taxon>
        <taxon>Mycoplasma</taxon>
    </lineage>
</organism>
<feature type="region of interest" description="Disordered" evidence="1">
    <location>
        <begin position="133"/>
        <end position="195"/>
    </location>
</feature>
<feature type="chain" id="PRO_5020325350" evidence="2">
    <location>
        <begin position="23"/>
        <end position="559"/>
    </location>
</feature>
<evidence type="ECO:0000313" key="4">
    <source>
        <dbReference type="Proteomes" id="UP000295518"/>
    </source>
</evidence>
<dbReference type="OrthoDB" id="403989at2"/>
<evidence type="ECO:0000256" key="1">
    <source>
        <dbReference type="SAM" id="MobiDB-lite"/>
    </source>
</evidence>
<feature type="compositionally biased region" description="Basic and acidic residues" evidence="1">
    <location>
        <begin position="134"/>
        <end position="160"/>
    </location>
</feature>
<keyword evidence="4" id="KW-1185">Reference proteome</keyword>
<dbReference type="InterPro" id="IPR036691">
    <property type="entry name" value="Endo/exonu/phosph_ase_sf"/>
</dbReference>
<dbReference type="PROSITE" id="PS51257">
    <property type="entry name" value="PROKAR_LIPOPROTEIN"/>
    <property type="match status" value="1"/>
</dbReference>
<proteinExistence type="predicted"/>
<dbReference type="Proteomes" id="UP000295518">
    <property type="component" value="Unassembled WGS sequence"/>
</dbReference>
<dbReference type="AlphaFoldDB" id="A0A4R6IDT8"/>
<accession>A0A4R6IDT8</accession>
<keyword evidence="3" id="KW-0540">Nuclease</keyword>
<name>A0A4R6IDT8_9MOLU</name>
<sequence length="559" mass="62033">MKKITKFLLGSSLISVMPIASIAISCNPNVDNFKNFITNINSEVTLKQKYNTLTASEIIIGSWSDVIKYTNLDINLQSNVNATIVSTTNNDQEGKKNIAVKVTDTNLTDRYLLVTLEISGFKIVEVIQQPNPVDIDKKDKGPVDDKKPVDNKETKPEKPSDPNPVAPKDPSNESSNPVTPKDGTTDPKPGNGENNETIEATKIKIASWNLLNYSGDEKQANKTEILTKVMVSEGFDIVAANEISNDKKDAQGNVIALNALLTSLRKLDPESKWNGFISPQLSGKGKESQKEWIIFLFKSSKVEPLKFQGDSDFGKAYINEPWKGRFEKEIDYIYARPPFGMKFQTIGNIVNDFTIIAGHLDSPGKYTGTNKSRVELATTKLSGQGNQEVEEALQLSEVAKWFDGIDGVNDEIIILGDTNIRQGNEAKAFETLINEGYVNLFDDSKEDATTLSSKVGEYANPYDKIFYKGSLQARAARKWDLFSIADSKLVDWDAFKDAKDKERGKKYSNEKDYFGNIISDHTSVSFDIILNSTDEKDGDEKVANSIIPSDEVKVKAKTE</sequence>
<evidence type="ECO:0000256" key="2">
    <source>
        <dbReference type="SAM" id="SignalP"/>
    </source>
</evidence>
<keyword evidence="3" id="KW-0255">Endonuclease</keyword>
<keyword evidence="3" id="KW-0378">Hydrolase</keyword>
<dbReference type="Gene3D" id="3.60.10.10">
    <property type="entry name" value="Endonuclease/exonuclease/phosphatase"/>
    <property type="match status" value="1"/>
</dbReference>
<dbReference type="GO" id="GO:0004527">
    <property type="term" value="F:exonuclease activity"/>
    <property type="evidence" value="ECO:0007669"/>
    <property type="project" value="UniProtKB-KW"/>
</dbReference>
<gene>
    <name evidence="3" type="ORF">EI74_0580</name>
</gene>
<dbReference type="CDD" id="cd10283">
    <property type="entry name" value="MnuA_DNase1-like"/>
    <property type="match status" value="1"/>
</dbReference>
<dbReference type="GO" id="GO:0004519">
    <property type="term" value="F:endonuclease activity"/>
    <property type="evidence" value="ECO:0007669"/>
    <property type="project" value="UniProtKB-KW"/>
</dbReference>
<keyword evidence="2" id="KW-0732">Signal</keyword>
<dbReference type="RefSeq" id="WP_094254740.1">
    <property type="nucleotide sequence ID" value="NZ_NNCE01000005.1"/>
</dbReference>
<evidence type="ECO:0000313" key="3">
    <source>
        <dbReference type="EMBL" id="TDO19777.1"/>
    </source>
</evidence>
<dbReference type="SUPFAM" id="SSF56219">
    <property type="entry name" value="DNase I-like"/>
    <property type="match status" value="1"/>
</dbReference>
<reference evidence="3 4" key="1">
    <citation type="submission" date="2019-03" db="EMBL/GenBank/DDBJ databases">
        <title>Genomic Encyclopedia of Archaeal and Bacterial Type Strains, Phase II (KMG-II): from individual species to whole genera.</title>
        <authorList>
            <person name="Goeker M."/>
        </authorList>
    </citation>
    <scope>NUCLEOTIDE SEQUENCE [LARGE SCALE GENOMIC DNA]</scope>
    <source>
        <strain evidence="3 4">ATCC 700618</strain>
    </source>
</reference>
<dbReference type="PANTHER" id="PTHR11371">
    <property type="entry name" value="DEOXYRIBONUCLEASE"/>
    <property type="match status" value="1"/>
</dbReference>
<dbReference type="EMBL" id="SNWN01000013">
    <property type="protein sequence ID" value="TDO19777.1"/>
    <property type="molecule type" value="Genomic_DNA"/>
</dbReference>
<comment type="caution">
    <text evidence="3">The sequence shown here is derived from an EMBL/GenBank/DDBJ whole genome shotgun (WGS) entry which is preliminary data.</text>
</comment>
<dbReference type="PANTHER" id="PTHR11371:SF31">
    <property type="entry name" value="EXTRACELLULAR NUCLEASE"/>
    <property type="match status" value="1"/>
</dbReference>
<keyword evidence="3" id="KW-0269">Exonuclease</keyword>